<keyword evidence="2" id="KW-1185">Reference proteome</keyword>
<dbReference type="Proteomes" id="UP001234297">
    <property type="component" value="Chromosome 4"/>
</dbReference>
<gene>
    <name evidence="1" type="ORF">MRB53_013193</name>
</gene>
<name>A0ACC2K7C8_PERAE</name>
<evidence type="ECO:0000313" key="2">
    <source>
        <dbReference type="Proteomes" id="UP001234297"/>
    </source>
</evidence>
<organism evidence="1 2">
    <name type="scientific">Persea americana</name>
    <name type="common">Avocado</name>
    <dbReference type="NCBI Taxonomy" id="3435"/>
    <lineage>
        <taxon>Eukaryota</taxon>
        <taxon>Viridiplantae</taxon>
        <taxon>Streptophyta</taxon>
        <taxon>Embryophyta</taxon>
        <taxon>Tracheophyta</taxon>
        <taxon>Spermatophyta</taxon>
        <taxon>Magnoliopsida</taxon>
        <taxon>Magnoliidae</taxon>
        <taxon>Laurales</taxon>
        <taxon>Lauraceae</taxon>
        <taxon>Persea</taxon>
    </lineage>
</organism>
<reference evidence="1 2" key="1">
    <citation type="journal article" date="2022" name="Hortic Res">
        <title>A haplotype resolved chromosomal level avocado genome allows analysis of novel avocado genes.</title>
        <authorList>
            <person name="Nath O."/>
            <person name="Fletcher S.J."/>
            <person name="Hayward A."/>
            <person name="Shaw L.M."/>
            <person name="Masouleh A.K."/>
            <person name="Furtado A."/>
            <person name="Henry R.J."/>
            <person name="Mitter N."/>
        </authorList>
    </citation>
    <scope>NUCLEOTIDE SEQUENCE [LARGE SCALE GENOMIC DNA]</scope>
    <source>
        <strain evidence="2">cv. Hass</strain>
    </source>
</reference>
<protein>
    <submittedName>
        <fullName evidence="1">Uncharacterized protein</fullName>
    </submittedName>
</protein>
<proteinExistence type="predicted"/>
<dbReference type="EMBL" id="CM056812">
    <property type="protein sequence ID" value="KAJ8617007.1"/>
    <property type="molecule type" value="Genomic_DNA"/>
</dbReference>
<sequence length="120" mass="13068">MVPSTTMPGLCWADEEKGAIVEQCEPPKKKLTVTGGWLRARDLLGFPEDMEDAIPSVVAGPLGNQETSENTHETSALSYKRMSDNYTMHTAVLAWAPVGIGAVVVASGLLYCFLDWFHVI</sequence>
<evidence type="ECO:0000313" key="1">
    <source>
        <dbReference type="EMBL" id="KAJ8617007.1"/>
    </source>
</evidence>
<accession>A0ACC2K7C8</accession>
<comment type="caution">
    <text evidence="1">The sequence shown here is derived from an EMBL/GenBank/DDBJ whole genome shotgun (WGS) entry which is preliminary data.</text>
</comment>